<name>A0A1M7XV73_9VIRU</name>
<protein>
    <submittedName>
        <fullName evidence="2">Uncharacterized protein</fullName>
    </submittedName>
</protein>
<feature type="compositionally biased region" description="Acidic residues" evidence="1">
    <location>
        <begin position="179"/>
        <end position="188"/>
    </location>
</feature>
<feature type="region of interest" description="Disordered" evidence="1">
    <location>
        <begin position="148"/>
        <end position="188"/>
    </location>
</feature>
<feature type="compositionally biased region" description="Acidic residues" evidence="1">
    <location>
        <begin position="148"/>
        <end position="167"/>
    </location>
</feature>
<dbReference type="RefSeq" id="YP_009329467.1">
    <property type="nucleotide sequence ID" value="NC_032108.1"/>
</dbReference>
<evidence type="ECO:0000256" key="1">
    <source>
        <dbReference type="SAM" id="MobiDB-lite"/>
    </source>
</evidence>
<reference evidence="2 3" key="1">
    <citation type="submission" date="2016-11" db="EMBL/GenBank/DDBJ databases">
        <authorList>
            <consortium name="Urmite Genomes"/>
        </authorList>
    </citation>
    <scope>NUCLEOTIDE SEQUENCE [LARGE SCALE GENOMIC DNA]</scope>
    <source>
        <strain evidence="2 3">A11</strain>
    </source>
</reference>
<feature type="region of interest" description="Disordered" evidence="1">
    <location>
        <begin position="65"/>
        <end position="93"/>
    </location>
</feature>
<dbReference type="GeneID" id="30523515"/>
<dbReference type="EMBL" id="LT671577">
    <property type="protein sequence ID" value="SHO33595.1"/>
    <property type="molecule type" value="Genomic_DNA"/>
</dbReference>
<gene>
    <name evidence="2" type="ORF">BQ3484_527</name>
</gene>
<dbReference type="KEGG" id="vg:30523515"/>
<dbReference type="Proteomes" id="UP000201465">
    <property type="component" value="Segment"/>
</dbReference>
<sequence length="188" mass="20600">MFALPSLGGKVAGASITPSSSSLTLESVIDVQVVPSHKKTFTLSSSPQVERDRVEIPIVSAPRLSPLAKNVPAPTRGTRGTSRTTRSPRMKRIDREAYIAALKSLPPLPKVQSEPQGLSLALPQIPQVPIMLPNVASSTFEDIPQEVEELVSEDDISEPEDEDEEDIPREPETFNWGSEPEDEDEEEY</sequence>
<evidence type="ECO:0000313" key="3">
    <source>
        <dbReference type="Proteomes" id="UP000201465"/>
    </source>
</evidence>
<organism evidence="2 3">
    <name type="scientific">Cedratvirus A11</name>
    <dbReference type="NCBI Taxonomy" id="1903266"/>
    <lineage>
        <taxon>Viruses</taxon>
        <taxon>Pithoviruses</taxon>
        <taxon>Orthocedratvirinae</taxon>
        <taxon>Alphacedratvirus</taxon>
        <taxon>Alphacedratvirus aljazairmassiliense</taxon>
    </lineage>
</organism>
<feature type="compositionally biased region" description="Low complexity" evidence="1">
    <location>
        <begin position="74"/>
        <end position="85"/>
    </location>
</feature>
<accession>A0A1M7XV73</accession>
<evidence type="ECO:0000313" key="2">
    <source>
        <dbReference type="EMBL" id="SHO33595.1"/>
    </source>
</evidence>
<keyword evidence="3" id="KW-1185">Reference proteome</keyword>
<proteinExistence type="predicted"/>